<reference evidence="2 3" key="1">
    <citation type="submission" date="2012-08" db="EMBL/GenBank/DDBJ databases">
        <title>Oryza genome evolution.</title>
        <authorList>
            <person name="Wing R.A."/>
        </authorList>
    </citation>
    <scope>NUCLEOTIDE SEQUENCE</scope>
</reference>
<dbReference type="HOGENOM" id="CLU_1734110_0_0_1"/>
<dbReference type="EnsemblPlants" id="LPERR02G06260.1">
    <property type="protein sequence ID" value="LPERR02G06260.1"/>
    <property type="gene ID" value="LPERR02G06260"/>
</dbReference>
<protein>
    <submittedName>
        <fullName evidence="2">Uncharacterized protein</fullName>
    </submittedName>
</protein>
<feature type="region of interest" description="Disordered" evidence="1">
    <location>
        <begin position="1"/>
        <end position="30"/>
    </location>
</feature>
<evidence type="ECO:0000256" key="1">
    <source>
        <dbReference type="SAM" id="MobiDB-lite"/>
    </source>
</evidence>
<dbReference type="Proteomes" id="UP000032180">
    <property type="component" value="Chromosome 2"/>
</dbReference>
<evidence type="ECO:0000313" key="3">
    <source>
        <dbReference type="Proteomes" id="UP000032180"/>
    </source>
</evidence>
<dbReference type="Gramene" id="LPERR02G06260.1">
    <property type="protein sequence ID" value="LPERR02G06260.1"/>
    <property type="gene ID" value="LPERR02G06260"/>
</dbReference>
<reference evidence="3" key="2">
    <citation type="submission" date="2013-12" db="EMBL/GenBank/DDBJ databases">
        <authorList>
            <person name="Yu Y."/>
            <person name="Lee S."/>
            <person name="de Baynast K."/>
            <person name="Wissotski M."/>
            <person name="Liu L."/>
            <person name="Talag J."/>
            <person name="Goicoechea J."/>
            <person name="Angelova A."/>
            <person name="Jetty R."/>
            <person name="Kudrna D."/>
            <person name="Golser W."/>
            <person name="Rivera L."/>
            <person name="Zhang J."/>
            <person name="Wing R."/>
        </authorList>
    </citation>
    <scope>NUCLEOTIDE SEQUENCE</scope>
</reference>
<proteinExistence type="predicted"/>
<accession>A0A0D9VDA5</accession>
<name>A0A0D9VDA5_9ORYZ</name>
<sequence length="151" mass="16021">MGMEQPVHRVHPAQPPVRRDDVRLDAAVGPEPVADQLVVARVVGQHVRLGHLPEPRGGGVGAVDEGAAPPRPRRGARPRELDGEGGERAGVREEEDGAGAVERSVGALADAVDVGEEHVVVVEDEEAALGHGLLHGHRLHDPRLEQLLRQG</sequence>
<keyword evidence="3" id="KW-1185">Reference proteome</keyword>
<evidence type="ECO:0000313" key="2">
    <source>
        <dbReference type="EnsemblPlants" id="LPERR02G06260.1"/>
    </source>
</evidence>
<organism evidence="2 3">
    <name type="scientific">Leersia perrieri</name>
    <dbReference type="NCBI Taxonomy" id="77586"/>
    <lineage>
        <taxon>Eukaryota</taxon>
        <taxon>Viridiplantae</taxon>
        <taxon>Streptophyta</taxon>
        <taxon>Embryophyta</taxon>
        <taxon>Tracheophyta</taxon>
        <taxon>Spermatophyta</taxon>
        <taxon>Magnoliopsida</taxon>
        <taxon>Liliopsida</taxon>
        <taxon>Poales</taxon>
        <taxon>Poaceae</taxon>
        <taxon>BOP clade</taxon>
        <taxon>Oryzoideae</taxon>
        <taxon>Oryzeae</taxon>
        <taxon>Oryzinae</taxon>
        <taxon>Leersia</taxon>
    </lineage>
</organism>
<feature type="region of interest" description="Disordered" evidence="1">
    <location>
        <begin position="49"/>
        <end position="101"/>
    </location>
</feature>
<dbReference type="AlphaFoldDB" id="A0A0D9VDA5"/>
<feature type="compositionally biased region" description="Basic and acidic residues" evidence="1">
    <location>
        <begin position="77"/>
        <end position="92"/>
    </location>
</feature>
<reference evidence="2" key="3">
    <citation type="submission" date="2015-04" db="UniProtKB">
        <authorList>
            <consortium name="EnsemblPlants"/>
        </authorList>
    </citation>
    <scope>IDENTIFICATION</scope>
</reference>